<dbReference type="Gene3D" id="2.50.20.10">
    <property type="entry name" value="Lipoprotein localisation LolA/LolB/LppX"/>
    <property type="match status" value="1"/>
</dbReference>
<protein>
    <submittedName>
        <fullName evidence="3">Outer membrane lipoprotein carrier protein LolA</fullName>
    </submittedName>
</protein>
<feature type="signal peptide" evidence="2">
    <location>
        <begin position="1"/>
        <end position="22"/>
    </location>
</feature>
<dbReference type="OrthoDB" id="9800501at2"/>
<keyword evidence="1 2" id="KW-0732">Signal</keyword>
<dbReference type="EMBL" id="CP001280">
    <property type="protein sequence ID" value="ACK49308.1"/>
    <property type="molecule type" value="Genomic_DNA"/>
</dbReference>
<dbReference type="HOGENOM" id="CLU_055272_4_0_5"/>
<keyword evidence="3" id="KW-0449">Lipoprotein</keyword>
<evidence type="ECO:0000313" key="3">
    <source>
        <dbReference type="EMBL" id="ACK49308.1"/>
    </source>
</evidence>
<dbReference type="InterPro" id="IPR029046">
    <property type="entry name" value="LolA/LolB/LppX"/>
</dbReference>
<dbReference type="Proteomes" id="UP000002257">
    <property type="component" value="Chromosome"/>
</dbReference>
<accession>B8EQN7</accession>
<dbReference type="Pfam" id="PF03548">
    <property type="entry name" value="LolA"/>
    <property type="match status" value="1"/>
</dbReference>
<evidence type="ECO:0000256" key="2">
    <source>
        <dbReference type="SAM" id="SignalP"/>
    </source>
</evidence>
<dbReference type="eggNOG" id="COG2834">
    <property type="taxonomic scope" value="Bacteria"/>
</dbReference>
<reference evidence="3 4" key="1">
    <citation type="journal article" date="2010" name="J. Bacteriol.">
        <title>Complete genome sequence of the aerobic facultative methanotroph Methylocella silvestris BL2.</title>
        <authorList>
            <person name="Chen Y."/>
            <person name="Crombie A."/>
            <person name="Rahman M.T."/>
            <person name="Dedysh S.N."/>
            <person name="Liesack W."/>
            <person name="Stott M.B."/>
            <person name="Alam M."/>
            <person name="Theisen A.R."/>
            <person name="Murrell J.C."/>
            <person name="Dunfield P.F."/>
        </authorList>
    </citation>
    <scope>NUCLEOTIDE SEQUENCE [LARGE SCALE GENOMIC DNA]</scope>
    <source>
        <strain evidence="4">DSM 15510 / CIP 108128 / LMG 27833 / NCIMB 13906 / BL2</strain>
    </source>
</reference>
<name>B8EQN7_METSB</name>
<dbReference type="AlphaFoldDB" id="B8EQN7"/>
<dbReference type="STRING" id="395965.Msil_0329"/>
<dbReference type="RefSeq" id="WP_012589378.1">
    <property type="nucleotide sequence ID" value="NC_011666.1"/>
</dbReference>
<dbReference type="InterPro" id="IPR004564">
    <property type="entry name" value="OM_lipoprot_carrier_LolA-like"/>
</dbReference>
<feature type="chain" id="PRO_5002871586" evidence="2">
    <location>
        <begin position="23"/>
        <end position="227"/>
    </location>
</feature>
<evidence type="ECO:0000313" key="4">
    <source>
        <dbReference type="Proteomes" id="UP000002257"/>
    </source>
</evidence>
<gene>
    <name evidence="3" type="ordered locus">Msil_0329</name>
</gene>
<proteinExistence type="predicted"/>
<keyword evidence="4" id="KW-1185">Reference proteome</keyword>
<dbReference type="KEGG" id="msl:Msil_0329"/>
<dbReference type="PANTHER" id="PTHR35869">
    <property type="entry name" value="OUTER-MEMBRANE LIPOPROTEIN CARRIER PROTEIN"/>
    <property type="match status" value="1"/>
</dbReference>
<evidence type="ECO:0000256" key="1">
    <source>
        <dbReference type="ARBA" id="ARBA00022729"/>
    </source>
</evidence>
<sequence>MTRTPAFVFAAFAGLASFGLHAEPAPATVKPAKPAAAAAPTKPFVPMDPLVAIQKANDYFNTATTMIGDFVQIGPDGRRAEGKIFVQRPGKLRFEYAPPATLEIVADGLSVAVHDRKTATKDVYFISQTPLKFLLKDHVDLNRDVKIVNVASDPSSVVIQVEDTATFGGTSEIKLIFDPAKFTLKQWQVTDPQGYETVISLFNIDLTKKPDPNIFQLTQERIPNTNN</sequence>
<dbReference type="CDD" id="cd16325">
    <property type="entry name" value="LolA"/>
    <property type="match status" value="1"/>
</dbReference>
<dbReference type="SUPFAM" id="SSF89392">
    <property type="entry name" value="Prokaryotic lipoproteins and lipoprotein localization factors"/>
    <property type="match status" value="1"/>
</dbReference>
<organism evidence="3 4">
    <name type="scientific">Methylocella silvestris (strain DSM 15510 / CIP 108128 / LMG 27833 / NCIMB 13906 / BL2)</name>
    <dbReference type="NCBI Taxonomy" id="395965"/>
    <lineage>
        <taxon>Bacteria</taxon>
        <taxon>Pseudomonadati</taxon>
        <taxon>Pseudomonadota</taxon>
        <taxon>Alphaproteobacteria</taxon>
        <taxon>Hyphomicrobiales</taxon>
        <taxon>Beijerinckiaceae</taxon>
        <taxon>Methylocella</taxon>
    </lineage>
</organism>
<dbReference type="PANTHER" id="PTHR35869:SF1">
    <property type="entry name" value="OUTER-MEMBRANE LIPOPROTEIN CARRIER PROTEIN"/>
    <property type="match status" value="1"/>
</dbReference>